<comment type="caution">
    <text evidence="3">The sequence shown here is derived from an EMBL/GenBank/DDBJ whole genome shotgun (WGS) entry which is preliminary data.</text>
</comment>
<gene>
    <name evidence="3" type="ORF">EA756_11400</name>
</gene>
<dbReference type="RefSeq" id="WP_125699150.1">
    <property type="nucleotide sequence ID" value="NZ_RFES01000007.1"/>
</dbReference>
<dbReference type="InterPro" id="IPR054098">
    <property type="entry name" value="NGO1945-like_C"/>
</dbReference>
<reference evidence="3 4" key="1">
    <citation type="submission" date="2018-10" db="EMBL/GenBank/DDBJ databases">
        <title>GWAS and RNA-Seq identify cryptic mechanisms of antimicrobial resistance in Acinetobacter baumannii.</title>
        <authorList>
            <person name="Sahl J.W."/>
        </authorList>
    </citation>
    <scope>NUCLEOTIDE SEQUENCE [LARGE SCALE GENOMIC DNA]</scope>
    <source>
        <strain evidence="3 4">TG41018</strain>
    </source>
</reference>
<dbReference type="InterPro" id="IPR044922">
    <property type="entry name" value="DUF2063_N_sf"/>
</dbReference>
<dbReference type="Proteomes" id="UP000276905">
    <property type="component" value="Unassembled WGS sequence"/>
</dbReference>
<dbReference type="Gene3D" id="1.10.150.690">
    <property type="entry name" value="DUF2063"/>
    <property type="match status" value="1"/>
</dbReference>
<proteinExistence type="predicted"/>
<dbReference type="InterPro" id="IPR018640">
    <property type="entry name" value="DUF2063"/>
</dbReference>
<evidence type="ECO:0000313" key="4">
    <source>
        <dbReference type="Proteomes" id="UP000276905"/>
    </source>
</evidence>
<dbReference type="Pfam" id="PF09836">
    <property type="entry name" value="DUF2063"/>
    <property type="match status" value="1"/>
</dbReference>
<feature type="domain" description="Putative DNA-binding" evidence="1">
    <location>
        <begin position="11"/>
        <end position="95"/>
    </location>
</feature>
<evidence type="ECO:0000259" key="1">
    <source>
        <dbReference type="Pfam" id="PF09836"/>
    </source>
</evidence>
<evidence type="ECO:0000259" key="2">
    <source>
        <dbReference type="Pfam" id="PF22106"/>
    </source>
</evidence>
<protein>
    <submittedName>
        <fullName evidence="3">DUF2063 domain-containing protein</fullName>
    </submittedName>
</protein>
<accession>A0A3R9RY18</accession>
<dbReference type="Gene3D" id="3.90.930.50">
    <property type="match status" value="1"/>
</dbReference>
<feature type="domain" description="NGO1945-like C-terminal" evidence="2">
    <location>
        <begin position="144"/>
        <end position="232"/>
    </location>
</feature>
<name>A0A3R9RY18_9GAMM</name>
<dbReference type="Pfam" id="PF22106">
    <property type="entry name" value="NGO1945_C"/>
    <property type="match status" value="1"/>
</dbReference>
<dbReference type="EMBL" id="RFES01000007">
    <property type="protein sequence ID" value="RSO56299.1"/>
    <property type="molecule type" value="Genomic_DNA"/>
</dbReference>
<dbReference type="AlphaFoldDB" id="A0A3R9RY18"/>
<organism evidence="3 4">
    <name type="scientific">Acinetobacter lactucae</name>
    <dbReference type="NCBI Taxonomy" id="1785128"/>
    <lineage>
        <taxon>Bacteria</taxon>
        <taxon>Pseudomonadati</taxon>
        <taxon>Pseudomonadota</taxon>
        <taxon>Gammaproteobacteria</taxon>
        <taxon>Moraxellales</taxon>
        <taxon>Moraxellaceae</taxon>
        <taxon>Acinetobacter</taxon>
        <taxon>Acinetobacter calcoaceticus/baumannii complex</taxon>
    </lineage>
</organism>
<sequence length="253" mass="30201">MKGNQVSFQTMQHQFCDWIRDPDLELPQALPAERMHIYRDLLFNNVCSFIDLVYPVARAMLPELKWQQLLSEFFQKAQCRSPLYNDISLEFREYLTDQQHLILQEYHWLAELLQFEWLELYLDTVEIEKVVLQENWDWQLTTQVWVLVYQYPVYTWSTLMTPEQAEPMPGAIMVWRDEQDKVCIEQLSPLFAMVVEQLTQNVKLTDQDIHTLIQSVLTDLSEHDIYLQIQELKALLTRMRLIQGSHDFKEVSG</sequence>
<evidence type="ECO:0000313" key="3">
    <source>
        <dbReference type="EMBL" id="RSO56299.1"/>
    </source>
</evidence>